<name>A0A2S9K1R9_9BURK</name>
<dbReference type="OrthoDB" id="9798884at2"/>
<protein>
    <recommendedName>
        <fullName evidence="1">Dienelactone hydrolase domain-containing protein</fullName>
    </recommendedName>
</protein>
<dbReference type="SUPFAM" id="SSF53474">
    <property type="entry name" value="alpha/beta-Hydrolases"/>
    <property type="match status" value="1"/>
</dbReference>
<accession>A0A2S9K1R9</accession>
<dbReference type="InterPro" id="IPR002925">
    <property type="entry name" value="Dienelactn_hydro"/>
</dbReference>
<dbReference type="PANTHER" id="PTHR12277">
    <property type="entry name" value="ALPHA/BETA HYDROLASE DOMAIN-CONTAINING PROTEIN"/>
    <property type="match status" value="1"/>
</dbReference>
<proteinExistence type="predicted"/>
<keyword evidence="3" id="KW-1185">Reference proteome</keyword>
<dbReference type="EMBL" id="PVLQ01000070">
    <property type="protein sequence ID" value="PRD64398.1"/>
    <property type="molecule type" value="Genomic_DNA"/>
</dbReference>
<dbReference type="RefSeq" id="WP_105749286.1">
    <property type="nucleotide sequence ID" value="NZ_PVLQ01000070.1"/>
</dbReference>
<organism evidence="2 3">
    <name type="scientific">Malikia granosa</name>
    <dbReference type="NCBI Taxonomy" id="263067"/>
    <lineage>
        <taxon>Bacteria</taxon>
        <taxon>Pseudomonadati</taxon>
        <taxon>Pseudomonadota</taxon>
        <taxon>Betaproteobacteria</taxon>
        <taxon>Burkholderiales</taxon>
        <taxon>Comamonadaceae</taxon>
        <taxon>Malikia</taxon>
    </lineage>
</organism>
<dbReference type="Proteomes" id="UP000238589">
    <property type="component" value="Unassembled WGS sequence"/>
</dbReference>
<evidence type="ECO:0000259" key="1">
    <source>
        <dbReference type="Pfam" id="PF01738"/>
    </source>
</evidence>
<reference evidence="2 3" key="1">
    <citation type="submission" date="2018-03" db="EMBL/GenBank/DDBJ databases">
        <title>Comparative genomics illustrates the genes involved in a hyperalkaliphilic mechanisms of Serpentinomonas isolated from highly-alkaline calcium-rich serpentinized springs.</title>
        <authorList>
            <person name="Suzuki S."/>
            <person name="Ishii S."/>
            <person name="Walworth N."/>
            <person name="Bird L."/>
            <person name="Kuenen J.G."/>
            <person name="Nealson K.H."/>
        </authorList>
    </citation>
    <scope>NUCLEOTIDE SEQUENCE [LARGE SCALE GENOMIC DNA]</scope>
    <source>
        <strain evidence="2 3">P1</strain>
    </source>
</reference>
<dbReference type="GO" id="GO:0016787">
    <property type="term" value="F:hydrolase activity"/>
    <property type="evidence" value="ECO:0007669"/>
    <property type="project" value="InterPro"/>
</dbReference>
<evidence type="ECO:0000313" key="3">
    <source>
        <dbReference type="Proteomes" id="UP000238589"/>
    </source>
</evidence>
<dbReference type="InterPro" id="IPR029058">
    <property type="entry name" value="AB_hydrolase_fold"/>
</dbReference>
<comment type="caution">
    <text evidence="2">The sequence shown here is derived from an EMBL/GenBank/DDBJ whole genome shotgun (WGS) entry which is preliminary data.</text>
</comment>
<evidence type="ECO:0000313" key="2">
    <source>
        <dbReference type="EMBL" id="PRD64398.1"/>
    </source>
</evidence>
<dbReference type="AlphaFoldDB" id="A0A2S9K1R9"/>
<feature type="domain" description="Dienelactone hydrolase" evidence="1">
    <location>
        <begin position="108"/>
        <end position="222"/>
    </location>
</feature>
<dbReference type="Pfam" id="PF01738">
    <property type="entry name" value="DLH"/>
    <property type="match status" value="1"/>
</dbReference>
<sequence length="278" mass="30637">MLLPLLLLLVIALLALSLAFQRNLLFPAPKRNAVLTSRSHRIEALAIPVEGRLLRAYLASPIAAPKRRSGLLYFNGRHEHPTSIFRCLEQLPGQHLLCFHYDKMGPALGKPGEARLVADGLAMLDWFASTLGLETSRIAVAGRSLGSGIAVQVCAERQVRRLVLVSPYGRLIEPVRAALPLAREWMLKDKFRSVEHVRRIACPVLLVLGERDQTVPAADSRRLFRGWPGELSEFALAHSGHRGLLRQPEVQRAIGEFCRPDRPGPAAADRVRGGESAA</sequence>
<dbReference type="Gene3D" id="3.40.50.1820">
    <property type="entry name" value="alpha/beta hydrolase"/>
    <property type="match status" value="1"/>
</dbReference>
<gene>
    <name evidence="2" type="ORF">C6P64_14570</name>
</gene>
<dbReference type="PANTHER" id="PTHR12277:SF81">
    <property type="entry name" value="PROTEIN ABHD13"/>
    <property type="match status" value="1"/>
</dbReference>